<feature type="compositionally biased region" description="Low complexity" evidence="1">
    <location>
        <begin position="461"/>
        <end position="474"/>
    </location>
</feature>
<dbReference type="STRING" id="13706.A0A1X2H1D2"/>
<dbReference type="PANTHER" id="PTHR12984:SF6">
    <property type="entry name" value="SCY1-LIKE PROTEIN 2"/>
    <property type="match status" value="1"/>
</dbReference>
<feature type="compositionally biased region" description="Polar residues" evidence="1">
    <location>
        <begin position="584"/>
        <end position="599"/>
    </location>
</feature>
<feature type="compositionally biased region" description="Gly residues" evidence="1">
    <location>
        <begin position="508"/>
        <end position="521"/>
    </location>
</feature>
<dbReference type="Gene3D" id="1.25.10.10">
    <property type="entry name" value="Leucine-rich Repeat Variant"/>
    <property type="match status" value="1"/>
</dbReference>
<dbReference type="GO" id="GO:0005524">
    <property type="term" value="F:ATP binding"/>
    <property type="evidence" value="ECO:0007669"/>
    <property type="project" value="InterPro"/>
</dbReference>
<feature type="region of interest" description="Disordered" evidence="1">
    <location>
        <begin position="402"/>
        <end position="429"/>
    </location>
</feature>
<dbReference type="Pfam" id="PF00069">
    <property type="entry name" value="Pkinase"/>
    <property type="match status" value="1"/>
</dbReference>
<feature type="compositionally biased region" description="Low complexity" evidence="1">
    <location>
        <begin position="610"/>
        <end position="621"/>
    </location>
</feature>
<dbReference type="SUPFAM" id="SSF56112">
    <property type="entry name" value="Protein kinase-like (PK-like)"/>
    <property type="match status" value="1"/>
</dbReference>
<name>A0A1X2H1D2_SYNRA</name>
<evidence type="ECO:0000313" key="4">
    <source>
        <dbReference type="Proteomes" id="UP000242180"/>
    </source>
</evidence>
<dbReference type="InterPro" id="IPR011989">
    <property type="entry name" value="ARM-like"/>
</dbReference>
<dbReference type="EMBL" id="MCGN01000011">
    <property type="protein sequence ID" value="ORY91233.1"/>
    <property type="molecule type" value="Genomic_DNA"/>
</dbReference>
<dbReference type="Proteomes" id="UP000242180">
    <property type="component" value="Unassembled WGS sequence"/>
</dbReference>
<feature type="compositionally biased region" description="Low complexity" evidence="1">
    <location>
        <begin position="553"/>
        <end position="576"/>
    </location>
</feature>
<feature type="compositionally biased region" description="Polar residues" evidence="1">
    <location>
        <begin position="475"/>
        <end position="484"/>
    </location>
</feature>
<feature type="domain" description="Protein kinase" evidence="2">
    <location>
        <begin position="1"/>
        <end position="119"/>
    </location>
</feature>
<dbReference type="Gene3D" id="1.10.510.10">
    <property type="entry name" value="Transferase(Phosphotransferase) domain 1"/>
    <property type="match status" value="1"/>
</dbReference>
<dbReference type="InterPro" id="IPR000719">
    <property type="entry name" value="Prot_kinase_dom"/>
</dbReference>
<dbReference type="InterPro" id="IPR051177">
    <property type="entry name" value="CIK-Related_Protein"/>
</dbReference>
<feature type="compositionally biased region" description="Polar residues" evidence="1">
    <location>
        <begin position="524"/>
        <end position="544"/>
    </location>
</feature>
<feature type="compositionally biased region" description="Polar residues" evidence="1">
    <location>
        <begin position="631"/>
        <end position="653"/>
    </location>
</feature>
<dbReference type="PROSITE" id="PS50011">
    <property type="entry name" value="PROTEIN_KINASE_DOM"/>
    <property type="match status" value="1"/>
</dbReference>
<organism evidence="3 4">
    <name type="scientific">Syncephalastrum racemosum</name>
    <name type="common">Filamentous fungus</name>
    <dbReference type="NCBI Taxonomy" id="13706"/>
    <lineage>
        <taxon>Eukaryota</taxon>
        <taxon>Fungi</taxon>
        <taxon>Fungi incertae sedis</taxon>
        <taxon>Mucoromycota</taxon>
        <taxon>Mucoromycotina</taxon>
        <taxon>Mucoromycetes</taxon>
        <taxon>Mucorales</taxon>
        <taxon>Syncephalastraceae</taxon>
        <taxon>Syncephalastrum</taxon>
    </lineage>
</organism>
<proteinExistence type="predicted"/>
<gene>
    <name evidence="3" type="ORF">BCR43DRAFT_446307</name>
</gene>
<dbReference type="FunCoup" id="A0A1X2H1D2">
    <property type="interactions" value="725"/>
</dbReference>
<evidence type="ECO:0000256" key="1">
    <source>
        <dbReference type="SAM" id="MobiDB-lite"/>
    </source>
</evidence>
<dbReference type="OMA" id="PFQTANN"/>
<evidence type="ECO:0000313" key="3">
    <source>
        <dbReference type="EMBL" id="ORY91233.1"/>
    </source>
</evidence>
<dbReference type="AlphaFoldDB" id="A0A1X2H1D2"/>
<keyword evidence="4" id="KW-1185">Reference proteome</keyword>
<dbReference type="InterPro" id="IPR011009">
    <property type="entry name" value="Kinase-like_dom_sf"/>
</dbReference>
<sequence>MNQHGDHGAESYFDYNEYLPDACQINLDYAAPEFALDGEISPANDMFSLGCLAYAVHNKGVPLLHTFNNMRSYERKIQALSTMDFSNMPHPLQNVIRRLLARQPSARPSAVEFQSSKYFDNILVSAMKFLESFPEKTREEKGQFMKGLQKVLSQFPERVLKRKILPALLEELKNHQLLPYTIPNVFAIAQQLSQREFCELVLPSLKPVFAVREPPQNMIVLLEKLDVLQQKTPREVFRDDVMPLVYAAIEAPTPVVQEKALRVVPGLAEALDYTTVKNSLFPRVQTLFAQTTILSVKVSTLICFHAMIKLVDKFTMQEKMVPMLRNIKTKEPAVMLATLAVYDEMGKHLDKEIIATEILPQLWRMSFGPLLNVDQFKKFMKTIRELTTRVEEAHTRHLQEVKSLEDQTRSTSAASSPMTNGSFQNGGDQNVSFEELVAGRGAPKADMFDSFAESKPATGLSPMTAPMTTTSTTTDPWASNTGRQSPMGGTLTPASGSSSPRWPSASIAGGGGAVGSSGMGGWSTLNPISPTSTNPVKQPTSMSSIPAIPTPPSFNNTANNSINNNTGSLNNLFSTPSLPPPTSGMSNVSLQANKPSSGPNYAALRGLGGPPQQTQSSRPSSMELLQPISMHKSQGRTSNQSQANAGHKSNNLSAFDPLG</sequence>
<feature type="region of interest" description="Disordered" evidence="1">
    <location>
        <begin position="453"/>
        <end position="659"/>
    </location>
</feature>
<dbReference type="PANTHER" id="PTHR12984">
    <property type="entry name" value="SCY1-RELATED S/T PROTEIN KINASE-LIKE"/>
    <property type="match status" value="1"/>
</dbReference>
<feature type="compositionally biased region" description="Low complexity" evidence="1">
    <location>
        <begin position="493"/>
        <end position="507"/>
    </location>
</feature>
<dbReference type="OrthoDB" id="79687at2759"/>
<comment type="caution">
    <text evidence="3">The sequence shown here is derived from an EMBL/GenBank/DDBJ whole genome shotgun (WGS) entry which is preliminary data.</text>
</comment>
<dbReference type="InterPro" id="IPR016024">
    <property type="entry name" value="ARM-type_fold"/>
</dbReference>
<dbReference type="SUPFAM" id="SSF48371">
    <property type="entry name" value="ARM repeat"/>
    <property type="match status" value="1"/>
</dbReference>
<dbReference type="InParanoid" id="A0A1X2H1D2"/>
<evidence type="ECO:0000259" key="2">
    <source>
        <dbReference type="PROSITE" id="PS50011"/>
    </source>
</evidence>
<reference evidence="3 4" key="1">
    <citation type="submission" date="2016-07" db="EMBL/GenBank/DDBJ databases">
        <title>Pervasive Adenine N6-methylation of Active Genes in Fungi.</title>
        <authorList>
            <consortium name="DOE Joint Genome Institute"/>
            <person name="Mondo S.J."/>
            <person name="Dannebaum R.O."/>
            <person name="Kuo R.C."/>
            <person name="Labutti K."/>
            <person name="Haridas S."/>
            <person name="Kuo A."/>
            <person name="Salamov A."/>
            <person name="Ahrendt S.R."/>
            <person name="Lipzen A."/>
            <person name="Sullivan W."/>
            <person name="Andreopoulos W.B."/>
            <person name="Clum A."/>
            <person name="Lindquist E."/>
            <person name="Daum C."/>
            <person name="Ramamoorthy G.K."/>
            <person name="Gryganskyi A."/>
            <person name="Culley D."/>
            <person name="Magnuson J.K."/>
            <person name="James T.Y."/>
            <person name="O'Malley M.A."/>
            <person name="Stajich J.E."/>
            <person name="Spatafora J.W."/>
            <person name="Visel A."/>
            <person name="Grigoriev I.V."/>
        </authorList>
    </citation>
    <scope>NUCLEOTIDE SEQUENCE [LARGE SCALE GENOMIC DNA]</scope>
    <source>
        <strain evidence="3 4">NRRL 2496</strain>
    </source>
</reference>
<protein>
    <recommendedName>
        <fullName evidence="2">Protein kinase domain-containing protein</fullName>
    </recommendedName>
</protein>
<accession>A0A1X2H1D2</accession>
<feature type="compositionally biased region" description="Polar residues" evidence="1">
    <location>
        <begin position="409"/>
        <end position="429"/>
    </location>
</feature>
<dbReference type="GO" id="GO:0004672">
    <property type="term" value="F:protein kinase activity"/>
    <property type="evidence" value="ECO:0007669"/>
    <property type="project" value="InterPro"/>
</dbReference>